<dbReference type="FunFam" id="3.40.30.10:FF:000059">
    <property type="entry name" value="Thioredoxin-like protein"/>
    <property type="match status" value="1"/>
</dbReference>
<dbReference type="OMA" id="NIPKYEL"/>
<keyword evidence="3 10" id="KW-0507">mRNA processing</keyword>
<dbReference type="Pfam" id="PF02966">
    <property type="entry name" value="DIM1"/>
    <property type="match status" value="1"/>
</dbReference>
<evidence type="ECO:0000256" key="7">
    <source>
        <dbReference type="ARBA" id="ARBA00060348"/>
    </source>
</evidence>
<evidence type="ECO:0000256" key="4">
    <source>
        <dbReference type="ARBA" id="ARBA00023187"/>
    </source>
</evidence>
<dbReference type="AlphaFoldDB" id="L8GQ61"/>
<dbReference type="RefSeq" id="XP_004336806.1">
    <property type="nucleotide sequence ID" value="XM_004336758.1"/>
</dbReference>
<proteinExistence type="inferred from homology"/>
<reference evidence="11 12" key="1">
    <citation type="journal article" date="2013" name="Genome Biol.">
        <title>Genome of Acanthamoeba castellanii highlights extensive lateral gene transfer and early evolution of tyrosine kinase signaling.</title>
        <authorList>
            <person name="Clarke M."/>
            <person name="Lohan A.J."/>
            <person name="Liu B."/>
            <person name="Lagkouvardos I."/>
            <person name="Roy S."/>
            <person name="Zafar N."/>
            <person name="Bertelli C."/>
            <person name="Schilde C."/>
            <person name="Kianianmomeni A."/>
            <person name="Burglin T.R."/>
            <person name="Frech C."/>
            <person name="Turcotte B."/>
            <person name="Kopec K.O."/>
            <person name="Synnott J.M."/>
            <person name="Choo C."/>
            <person name="Paponov I."/>
            <person name="Finkler A."/>
            <person name="Soon Heng Tan C."/>
            <person name="Hutchins A.P."/>
            <person name="Weinmeier T."/>
            <person name="Rattei T."/>
            <person name="Chu J.S."/>
            <person name="Gimenez G."/>
            <person name="Irimia M."/>
            <person name="Rigden D.J."/>
            <person name="Fitzpatrick D.A."/>
            <person name="Lorenzo-Morales J."/>
            <person name="Bateman A."/>
            <person name="Chiu C.H."/>
            <person name="Tang P."/>
            <person name="Hegemann P."/>
            <person name="Fromm H."/>
            <person name="Raoult D."/>
            <person name="Greub G."/>
            <person name="Miranda-Saavedra D."/>
            <person name="Chen N."/>
            <person name="Nash P."/>
            <person name="Ginger M.L."/>
            <person name="Horn M."/>
            <person name="Schaap P."/>
            <person name="Caler L."/>
            <person name="Loftus B."/>
        </authorList>
    </citation>
    <scope>NUCLEOTIDE SEQUENCE [LARGE SCALE GENOMIC DNA]</scope>
    <source>
        <strain evidence="11 12">Neff</strain>
    </source>
</reference>
<dbReference type="GO" id="GO:0046540">
    <property type="term" value="C:U4/U6 x U5 tri-snRNP complex"/>
    <property type="evidence" value="ECO:0007669"/>
    <property type="project" value="UniProtKB-UniRule"/>
</dbReference>
<organism evidence="11 12">
    <name type="scientific">Acanthamoeba castellanii (strain ATCC 30010 / Neff)</name>
    <dbReference type="NCBI Taxonomy" id="1257118"/>
    <lineage>
        <taxon>Eukaryota</taxon>
        <taxon>Amoebozoa</taxon>
        <taxon>Discosea</taxon>
        <taxon>Longamoebia</taxon>
        <taxon>Centramoebida</taxon>
        <taxon>Acanthamoebidae</taxon>
        <taxon>Acanthamoeba</taxon>
    </lineage>
</organism>
<evidence type="ECO:0000256" key="1">
    <source>
        <dbReference type="ARBA" id="ARBA00004123"/>
    </source>
</evidence>
<evidence type="ECO:0000313" key="12">
    <source>
        <dbReference type="Proteomes" id="UP000011083"/>
    </source>
</evidence>
<dbReference type="STRING" id="1257118.L8GQ61"/>
<evidence type="ECO:0000256" key="2">
    <source>
        <dbReference type="ARBA" id="ARBA00008241"/>
    </source>
</evidence>
<keyword evidence="4 10" id="KW-0508">mRNA splicing</keyword>
<dbReference type="SMART" id="SM01410">
    <property type="entry name" value="DIM1"/>
    <property type="match status" value="1"/>
</dbReference>
<evidence type="ECO:0000256" key="8">
    <source>
        <dbReference type="ARBA" id="ARBA00063722"/>
    </source>
</evidence>
<dbReference type="VEuPathDB" id="AmoebaDB:ACA1_391650"/>
<dbReference type="GO" id="GO:0000398">
    <property type="term" value="P:mRNA splicing, via spliceosome"/>
    <property type="evidence" value="ECO:0007669"/>
    <property type="project" value="InterPro"/>
</dbReference>
<evidence type="ECO:0000256" key="3">
    <source>
        <dbReference type="ARBA" id="ARBA00022664"/>
    </source>
</evidence>
<dbReference type="SUPFAM" id="SSF52833">
    <property type="entry name" value="Thioredoxin-like"/>
    <property type="match status" value="1"/>
</dbReference>
<dbReference type="GeneID" id="14915424"/>
<evidence type="ECO:0000256" key="10">
    <source>
        <dbReference type="PIRNR" id="PIRNR017199"/>
    </source>
</evidence>
<sequence>MSYLLQTLRTKREVDEAIRNTDDLLLVLRFGREDDATCLQLDEILSKTERHLSKMAVIRLVDVDAVPEYVQYFDITLIPATVFFFNAQHMKCDYGTPDHTKWIGAFHSKQDFIDLVEVLYRTALHGKFIAARCPIDPKHIPKYTLIYNDI</sequence>
<dbReference type="PANTHER" id="PTHR12052">
    <property type="entry name" value="THIOREDOXIN-LIKE PROTEN 4A, 4B"/>
    <property type="match status" value="1"/>
</dbReference>
<evidence type="ECO:0000256" key="6">
    <source>
        <dbReference type="ARBA" id="ARBA00023306"/>
    </source>
</evidence>
<protein>
    <recommendedName>
        <fullName evidence="9">Thioredoxin-like protein 4B</fullName>
    </recommendedName>
</protein>
<dbReference type="Proteomes" id="UP000011083">
    <property type="component" value="Unassembled WGS sequence"/>
</dbReference>
<dbReference type="KEGG" id="acan:ACA1_391650"/>
<accession>L8GQ61</accession>
<dbReference type="PIRSF" id="PIRSF017199">
    <property type="entry name" value="mRNA_splic_U5"/>
    <property type="match status" value="1"/>
</dbReference>
<dbReference type="GO" id="GO:0005682">
    <property type="term" value="C:U5 snRNP"/>
    <property type="evidence" value="ECO:0007669"/>
    <property type="project" value="TreeGrafter"/>
</dbReference>
<comment type="similarity">
    <text evidence="2 10">Belongs to the DIM1 family.</text>
</comment>
<dbReference type="GO" id="GO:0005681">
    <property type="term" value="C:spliceosomal complex"/>
    <property type="evidence" value="ECO:0007669"/>
    <property type="project" value="TreeGrafter"/>
</dbReference>
<dbReference type="PANTHER" id="PTHR12052:SF4">
    <property type="entry name" value="THIOREDOXIN-LIKE PROTEIN 4B"/>
    <property type="match status" value="1"/>
</dbReference>
<dbReference type="InterPro" id="IPR004123">
    <property type="entry name" value="Dim1"/>
</dbReference>
<keyword evidence="12" id="KW-1185">Reference proteome</keyword>
<gene>
    <name evidence="11" type="ORF">ACA1_391650</name>
</gene>
<evidence type="ECO:0000313" key="11">
    <source>
        <dbReference type="EMBL" id="ELR14793.1"/>
    </source>
</evidence>
<dbReference type="OrthoDB" id="147752at2759"/>
<keyword evidence="5 10" id="KW-0539">Nucleus</keyword>
<dbReference type="EMBL" id="KB008044">
    <property type="protein sequence ID" value="ELR14793.1"/>
    <property type="molecule type" value="Genomic_DNA"/>
</dbReference>
<comment type="function">
    <text evidence="7">Essential role in pre-mRNA splicing. Required in cell cycle progression for S/G(2) transition.</text>
</comment>
<comment type="subunit">
    <text evidence="8">Homodimer. Interacts with the U5-102 kDa protein subunit of the spliceosome.</text>
</comment>
<dbReference type="Gene3D" id="3.40.30.10">
    <property type="entry name" value="Glutaredoxin"/>
    <property type="match status" value="1"/>
</dbReference>
<keyword evidence="6" id="KW-0131">Cell cycle</keyword>
<evidence type="ECO:0000256" key="9">
    <source>
        <dbReference type="ARBA" id="ARBA00074495"/>
    </source>
</evidence>
<comment type="subcellular location">
    <subcellularLocation>
        <location evidence="1 10">Nucleus</location>
    </subcellularLocation>
</comment>
<name>L8GQ61_ACACF</name>
<dbReference type="InterPro" id="IPR036249">
    <property type="entry name" value="Thioredoxin-like_sf"/>
</dbReference>
<evidence type="ECO:0000256" key="5">
    <source>
        <dbReference type="ARBA" id="ARBA00023242"/>
    </source>
</evidence>